<feature type="signal peptide" evidence="2">
    <location>
        <begin position="1"/>
        <end position="22"/>
    </location>
</feature>
<keyword evidence="1" id="KW-1133">Transmembrane helix</keyword>
<dbReference type="Proteomes" id="UP001243330">
    <property type="component" value="Unassembled WGS sequence"/>
</dbReference>
<accession>A0AAD9AAR4</accession>
<dbReference type="EMBL" id="JAQOWY010000303">
    <property type="protein sequence ID" value="KAK1844643.1"/>
    <property type="molecule type" value="Genomic_DNA"/>
</dbReference>
<gene>
    <name evidence="3" type="ORF">CCHR01_12738</name>
</gene>
<dbReference type="AlphaFoldDB" id="A0AAD9AAR4"/>
<feature type="transmembrane region" description="Helical" evidence="1">
    <location>
        <begin position="623"/>
        <end position="642"/>
    </location>
</feature>
<comment type="caution">
    <text evidence="3">The sequence shown here is derived from an EMBL/GenBank/DDBJ whole genome shotgun (WGS) entry which is preliminary data.</text>
</comment>
<evidence type="ECO:0000313" key="3">
    <source>
        <dbReference type="EMBL" id="KAK1844643.1"/>
    </source>
</evidence>
<feature type="transmembrane region" description="Helical" evidence="1">
    <location>
        <begin position="109"/>
        <end position="135"/>
    </location>
</feature>
<proteinExistence type="predicted"/>
<keyword evidence="2" id="KW-0732">Signal</keyword>
<keyword evidence="1" id="KW-0472">Membrane</keyword>
<feature type="chain" id="PRO_5042154385" evidence="2">
    <location>
        <begin position="23"/>
        <end position="722"/>
    </location>
</feature>
<sequence length="722" mass="81826">MKRCTSGLNLLVLILIPSRLWTRPNFQWKEIIHNTLKAWSLHSLYRLFYGKVHGRTKVVIYKHRPMALLAAFIHFPPIIATAIMARFIFREHWVGAHLTPLRAWDKQAALAIQFAAKLIESFIIGSLTTMVFTFVRMEATMPQGIPLAAFFASHEYRSPSFIWSNDIFAMLRGQFSSVWKKGFFIVFSLTCCALAVLAAPAIATILMPIQDWYKLGDSWAWIDVSIQEMYPSMMTANNTLHGEICHVTGDLRCPSAGWESLEQLASFFPGQRKLEVENPLYTRPPGLWPLPTTESVLLASLSVREPVENPEMRWEDSRMMLPPCATGAGLVKITALWETAMTRMGQENKRNYRGSDSRYTTYSEVASITTRCLARNDNRSLQFPDVRNPQTLYSPMIIEDVDTEDLLKSMNGSIPELFFFDINPEGDLAANASIGSVVSLPVEGNEPALYGCITNAQWTAAQIHVFQYYHVKTQEWFEKSDWGSNRMITIRTSYANLSNPIVEKTNTTVFQRLATTAGLASLENRGPDWTPCHIETLINGMLINAMGRTAPNAHLITTLKDENGAWWRHFFPRSRLFERQDAAIDEAAFAVEEADQSRFASFYFRTEMQGFAYSNQDNTVRNLVFGLFVYCGIAGLFVLWSVGRGITSSSWDSILELLALAMRSPPPGYFTMPTSVLEDTKVLSHRYGIMAEKESVLLLPIDDHGRFPKDNTTRVEPNKTYR</sequence>
<organism evidence="3 4">
    <name type="scientific">Colletotrichum chrysophilum</name>
    <dbReference type="NCBI Taxonomy" id="1836956"/>
    <lineage>
        <taxon>Eukaryota</taxon>
        <taxon>Fungi</taxon>
        <taxon>Dikarya</taxon>
        <taxon>Ascomycota</taxon>
        <taxon>Pezizomycotina</taxon>
        <taxon>Sordariomycetes</taxon>
        <taxon>Hypocreomycetidae</taxon>
        <taxon>Glomerellales</taxon>
        <taxon>Glomerellaceae</taxon>
        <taxon>Colletotrichum</taxon>
        <taxon>Colletotrichum gloeosporioides species complex</taxon>
    </lineage>
</organism>
<evidence type="ECO:0000256" key="1">
    <source>
        <dbReference type="SAM" id="Phobius"/>
    </source>
</evidence>
<feature type="transmembrane region" description="Helical" evidence="1">
    <location>
        <begin position="66"/>
        <end position="89"/>
    </location>
</feature>
<protein>
    <submittedName>
        <fullName evidence="3">Uncharacterized protein</fullName>
    </submittedName>
</protein>
<name>A0AAD9AAR4_9PEZI</name>
<keyword evidence="4" id="KW-1185">Reference proteome</keyword>
<keyword evidence="1" id="KW-0812">Transmembrane</keyword>
<feature type="transmembrane region" description="Helical" evidence="1">
    <location>
        <begin position="182"/>
        <end position="207"/>
    </location>
</feature>
<evidence type="ECO:0000313" key="4">
    <source>
        <dbReference type="Proteomes" id="UP001243330"/>
    </source>
</evidence>
<evidence type="ECO:0000256" key="2">
    <source>
        <dbReference type="SAM" id="SignalP"/>
    </source>
</evidence>
<reference evidence="3" key="1">
    <citation type="submission" date="2023-01" db="EMBL/GenBank/DDBJ databases">
        <title>Colletotrichum chrysophilum M932 genome sequence.</title>
        <authorList>
            <person name="Baroncelli R."/>
        </authorList>
    </citation>
    <scope>NUCLEOTIDE SEQUENCE</scope>
    <source>
        <strain evidence="3">M932</strain>
    </source>
</reference>